<dbReference type="GO" id="GO:0005524">
    <property type="term" value="F:ATP binding"/>
    <property type="evidence" value="ECO:0007669"/>
    <property type="project" value="UniProtKB-KW"/>
</dbReference>
<reference evidence="12" key="1">
    <citation type="journal article" date="2018" name="Science">
        <title>A primordial and reversible TCA cycle in a facultatively chemolithoautotrophic thermophile.</title>
        <authorList>
            <person name="Nunoura T."/>
            <person name="Chikaraishi Y."/>
            <person name="Izaki R."/>
            <person name="Suwa T."/>
            <person name="Sato T."/>
            <person name="Harada T."/>
            <person name="Mori K."/>
            <person name="Kato Y."/>
            <person name="Miyazaki M."/>
            <person name="Shimamura S."/>
            <person name="Yanagawa K."/>
            <person name="Shuto A."/>
            <person name="Ohkouchi N."/>
            <person name="Fujita N."/>
            <person name="Takaki Y."/>
            <person name="Atomi H."/>
            <person name="Takai K."/>
        </authorList>
    </citation>
    <scope>NUCLEOTIDE SEQUENCE [LARGE SCALE GENOMIC DNA]</scope>
    <source>
        <strain evidence="12">DSM 17441 / JCM 13301 / NBRC 103674 / ABI70S6</strain>
    </source>
</reference>
<keyword evidence="4" id="KW-0547">Nucleotide-binding</keyword>
<evidence type="ECO:0000259" key="9">
    <source>
        <dbReference type="PROSITE" id="PS50893"/>
    </source>
</evidence>
<dbReference type="PROSITE" id="PS50929">
    <property type="entry name" value="ABC_TM1F"/>
    <property type="match status" value="1"/>
</dbReference>
<gene>
    <name evidence="11" type="primary">msbA</name>
    <name evidence="11" type="ORF">TST_0465</name>
</gene>
<keyword evidence="7 8" id="KW-0472">Membrane</keyword>
<proteinExistence type="predicted"/>
<dbReference type="CDD" id="cd03251">
    <property type="entry name" value="ABCC_MsbA"/>
    <property type="match status" value="1"/>
</dbReference>
<dbReference type="RefSeq" id="WP_068549192.1">
    <property type="nucleotide sequence ID" value="NZ_AP013035.1"/>
</dbReference>
<evidence type="ECO:0000256" key="1">
    <source>
        <dbReference type="ARBA" id="ARBA00004651"/>
    </source>
</evidence>
<dbReference type="InterPro" id="IPR017871">
    <property type="entry name" value="ABC_transporter-like_CS"/>
</dbReference>
<dbReference type="PANTHER" id="PTHR43394">
    <property type="entry name" value="ATP-DEPENDENT PERMEASE MDL1, MITOCHONDRIAL"/>
    <property type="match status" value="1"/>
</dbReference>
<dbReference type="PROSITE" id="PS00211">
    <property type="entry name" value="ABC_TRANSPORTER_1"/>
    <property type="match status" value="1"/>
</dbReference>
<keyword evidence="11" id="KW-0378">Hydrolase</keyword>
<comment type="subcellular location">
    <subcellularLocation>
        <location evidence="1">Cell membrane</location>
        <topology evidence="1">Multi-pass membrane protein</topology>
    </subcellularLocation>
</comment>
<dbReference type="Gene3D" id="1.20.1560.10">
    <property type="entry name" value="ABC transporter type 1, transmembrane domain"/>
    <property type="match status" value="1"/>
</dbReference>
<organism evidence="11 12">
    <name type="scientific">Thermosulfidibacter takaii (strain DSM 17441 / JCM 13301 / NBRC 103674 / ABI70S6)</name>
    <dbReference type="NCBI Taxonomy" id="1298851"/>
    <lineage>
        <taxon>Bacteria</taxon>
        <taxon>Pseudomonadati</taxon>
        <taxon>Thermosulfidibacterota</taxon>
        <taxon>Thermosulfidibacteria</taxon>
        <taxon>Thermosulfidibacterales</taxon>
        <taxon>Thermosulfidibacteraceae</taxon>
    </lineage>
</organism>
<dbReference type="GO" id="GO:0005886">
    <property type="term" value="C:plasma membrane"/>
    <property type="evidence" value="ECO:0007669"/>
    <property type="project" value="UniProtKB-SubCell"/>
</dbReference>
<dbReference type="Proteomes" id="UP000063234">
    <property type="component" value="Chromosome"/>
</dbReference>
<dbReference type="Gene3D" id="3.40.50.300">
    <property type="entry name" value="P-loop containing nucleotide triphosphate hydrolases"/>
    <property type="match status" value="1"/>
</dbReference>
<accession>A0A0S3QSH5</accession>
<dbReference type="SMART" id="SM00382">
    <property type="entry name" value="AAA"/>
    <property type="match status" value="1"/>
</dbReference>
<dbReference type="InterPro" id="IPR003593">
    <property type="entry name" value="AAA+_ATPase"/>
</dbReference>
<dbReference type="PROSITE" id="PS50893">
    <property type="entry name" value="ABC_TRANSPORTER_2"/>
    <property type="match status" value="1"/>
</dbReference>
<feature type="transmembrane region" description="Helical" evidence="8">
    <location>
        <begin position="242"/>
        <end position="263"/>
    </location>
</feature>
<protein>
    <submittedName>
        <fullName evidence="11">ATP-binding cassette, subfamily B, bacterial MsbA</fullName>
        <ecNumber evidence="11">3.6.3.-</ecNumber>
    </submittedName>
</protein>
<evidence type="ECO:0000256" key="5">
    <source>
        <dbReference type="ARBA" id="ARBA00022840"/>
    </source>
</evidence>
<evidence type="ECO:0000313" key="12">
    <source>
        <dbReference type="Proteomes" id="UP000063234"/>
    </source>
</evidence>
<dbReference type="PATRIC" id="fig|1298851.3.peg.476"/>
<dbReference type="InterPro" id="IPR027417">
    <property type="entry name" value="P-loop_NTPase"/>
</dbReference>
<dbReference type="InterPro" id="IPR003439">
    <property type="entry name" value="ABC_transporter-like_ATP-bd"/>
</dbReference>
<keyword evidence="2" id="KW-0813">Transport</keyword>
<name>A0A0S3QSH5_THET7</name>
<dbReference type="Pfam" id="PF00664">
    <property type="entry name" value="ABC_membrane"/>
    <property type="match status" value="1"/>
</dbReference>
<dbReference type="PANTHER" id="PTHR43394:SF1">
    <property type="entry name" value="ATP-BINDING CASSETTE SUB-FAMILY B MEMBER 10, MITOCHONDRIAL"/>
    <property type="match status" value="1"/>
</dbReference>
<keyword evidence="12" id="KW-1185">Reference proteome</keyword>
<feature type="transmembrane region" description="Helical" evidence="8">
    <location>
        <begin position="58"/>
        <end position="76"/>
    </location>
</feature>
<evidence type="ECO:0000313" key="11">
    <source>
        <dbReference type="EMBL" id="BAT71273.1"/>
    </source>
</evidence>
<dbReference type="EMBL" id="AP013035">
    <property type="protein sequence ID" value="BAT71273.1"/>
    <property type="molecule type" value="Genomic_DNA"/>
</dbReference>
<dbReference type="CDD" id="cd18552">
    <property type="entry name" value="ABC_6TM_MsbA_like"/>
    <property type="match status" value="1"/>
</dbReference>
<dbReference type="Pfam" id="PF00005">
    <property type="entry name" value="ABC_tran"/>
    <property type="match status" value="1"/>
</dbReference>
<dbReference type="SUPFAM" id="SSF90123">
    <property type="entry name" value="ABC transporter transmembrane region"/>
    <property type="match status" value="1"/>
</dbReference>
<keyword evidence="6 8" id="KW-1133">Transmembrane helix</keyword>
<feature type="transmembrane region" description="Helical" evidence="8">
    <location>
        <begin position="137"/>
        <end position="153"/>
    </location>
</feature>
<dbReference type="InterPro" id="IPR036640">
    <property type="entry name" value="ABC1_TM_sf"/>
</dbReference>
<evidence type="ECO:0000259" key="10">
    <source>
        <dbReference type="PROSITE" id="PS50929"/>
    </source>
</evidence>
<evidence type="ECO:0000256" key="6">
    <source>
        <dbReference type="ARBA" id="ARBA00022989"/>
    </source>
</evidence>
<dbReference type="GO" id="GO:0015421">
    <property type="term" value="F:ABC-type oligopeptide transporter activity"/>
    <property type="evidence" value="ECO:0007669"/>
    <property type="project" value="TreeGrafter"/>
</dbReference>
<keyword evidence="5 11" id="KW-0067">ATP-binding</keyword>
<evidence type="ECO:0000256" key="3">
    <source>
        <dbReference type="ARBA" id="ARBA00022692"/>
    </source>
</evidence>
<dbReference type="InterPro" id="IPR011527">
    <property type="entry name" value="ABC1_TM_dom"/>
</dbReference>
<feature type="transmembrane region" description="Helical" evidence="8">
    <location>
        <begin position="159"/>
        <end position="178"/>
    </location>
</feature>
<evidence type="ECO:0000256" key="7">
    <source>
        <dbReference type="ARBA" id="ARBA00023136"/>
    </source>
</evidence>
<sequence length="577" mass="64821">MKYYKRLLRDYVLPHWPLVLLALICAAIVAATHGATAWLVKPLMDKIFIARDKHLLKWLPAIVIGLYFVKGVARFLQNYIMKYVSQLMLMKIRIDLYKKLQYMSYGFLKSKKTGELISRILNDVGVIQKANVSLIRNMIRQIFTLIALLVVLFKRDWQLALISITVMPAMGGIIYYVGKTMKKISKRQQKKMATISSVLIEGFSGAKVIKTFNAEEKEISRFVKEIKKLVKLNMKGVVVKELNAPLVEFLGSIAAAIIIYLGGKKVVEGALTAGDFFSFMTALMLMYEPITKLSGVNADLNSAVAAAERIYQFLGLEPDIKDAPDAIEKKDFERNIVYDNVWFRYPDANEDEWILKGVSFKVDKGETVAIVGGSGAGKTTLVDLLPRLYDVTKGAIYLDGIDIRKIKLKSLRSLISVVTQEVVLFNDTIFNNILYGRPDATYEEVIEAAKLAHAHEFIVKLPDGYNTVVGDRGVRLSGGERQRISLARAFLKNAPILILDEATSALDAESEMLVKEALYKLMEGKTVLLIAHRLATVVEADRILVLQDGRIVEEGTHEELIKKDGHYKKLCELQLIP</sequence>
<keyword evidence="3 8" id="KW-0812">Transmembrane</keyword>
<feature type="domain" description="ABC transmembrane type-1" evidence="10">
    <location>
        <begin position="20"/>
        <end position="302"/>
    </location>
</feature>
<dbReference type="SUPFAM" id="SSF52540">
    <property type="entry name" value="P-loop containing nucleoside triphosphate hydrolases"/>
    <property type="match status" value="1"/>
</dbReference>
<dbReference type="STRING" id="1298851.TST_0465"/>
<evidence type="ECO:0000256" key="8">
    <source>
        <dbReference type="SAM" id="Phobius"/>
    </source>
</evidence>
<dbReference type="InterPro" id="IPR039421">
    <property type="entry name" value="Type_1_exporter"/>
</dbReference>
<feature type="domain" description="ABC transporter" evidence="9">
    <location>
        <begin position="336"/>
        <end position="573"/>
    </location>
</feature>
<dbReference type="AlphaFoldDB" id="A0A0S3QSH5"/>
<dbReference type="EC" id="3.6.3.-" evidence="11"/>
<evidence type="ECO:0000256" key="2">
    <source>
        <dbReference type="ARBA" id="ARBA00022448"/>
    </source>
</evidence>
<evidence type="ECO:0000256" key="4">
    <source>
        <dbReference type="ARBA" id="ARBA00022741"/>
    </source>
</evidence>
<dbReference type="FunFam" id="3.40.50.300:FF:000287">
    <property type="entry name" value="Multidrug ABC transporter ATP-binding protein"/>
    <property type="match status" value="1"/>
</dbReference>
<dbReference type="GO" id="GO:0016887">
    <property type="term" value="F:ATP hydrolysis activity"/>
    <property type="evidence" value="ECO:0007669"/>
    <property type="project" value="InterPro"/>
</dbReference>
<dbReference type="OrthoDB" id="9762778at2"/>
<dbReference type="KEGG" id="ttk:TST_0465"/>